<protein>
    <submittedName>
        <fullName evidence="2">Phosphatase</fullName>
    </submittedName>
</protein>
<dbReference type="KEGG" id="xap:XA3_09230"/>
<dbReference type="InterPro" id="IPR004013">
    <property type="entry name" value="PHP_dom"/>
</dbReference>
<proteinExistence type="predicted"/>
<accession>A0AAU9DN64</accession>
<dbReference type="InterPro" id="IPR050243">
    <property type="entry name" value="PHP_phosphatase"/>
</dbReference>
<dbReference type="InterPro" id="IPR003141">
    <property type="entry name" value="Pol/His_phosphatase_N"/>
</dbReference>
<dbReference type="PANTHER" id="PTHR36928">
    <property type="entry name" value="PHOSPHATASE YCDX-RELATED"/>
    <property type="match status" value="1"/>
</dbReference>
<dbReference type="InterPro" id="IPR016195">
    <property type="entry name" value="Pol/histidinol_Pase-like"/>
</dbReference>
<dbReference type="SMART" id="SM00481">
    <property type="entry name" value="POLIIIAc"/>
    <property type="match status" value="1"/>
</dbReference>
<dbReference type="EMBL" id="AP026802">
    <property type="protein sequence ID" value="BDR58482.1"/>
    <property type="molecule type" value="Genomic_DNA"/>
</dbReference>
<dbReference type="SUPFAM" id="SSF89550">
    <property type="entry name" value="PHP domain-like"/>
    <property type="match status" value="1"/>
</dbReference>
<reference evidence="2 3" key="1">
    <citation type="journal article" date="2023" name="Microbiol. Spectr.">
        <title>Symbiosis of Carpenter Bees with Uncharacterized Lactic Acid Bacteria Showing NAD Auxotrophy.</title>
        <authorList>
            <person name="Kawasaki S."/>
            <person name="Ozawa K."/>
            <person name="Mori T."/>
            <person name="Yamamoto A."/>
            <person name="Ito M."/>
            <person name="Ohkuma M."/>
            <person name="Sakamoto M."/>
            <person name="Matsutani M."/>
        </authorList>
    </citation>
    <scope>NUCLEOTIDE SEQUENCE [LARGE SCALE GENOMIC DNA]</scope>
    <source>
        <strain evidence="2 3">XA3</strain>
    </source>
</reference>
<dbReference type="CDD" id="cd07437">
    <property type="entry name" value="PHP_HisPPase_Ycdx_like"/>
    <property type="match status" value="1"/>
</dbReference>
<name>A0AAU9DN64_9LACO</name>
<gene>
    <name evidence="2" type="ORF">XA3_09230</name>
</gene>
<dbReference type="GO" id="GO:0042578">
    <property type="term" value="F:phosphoric ester hydrolase activity"/>
    <property type="evidence" value="ECO:0007669"/>
    <property type="project" value="TreeGrafter"/>
</dbReference>
<dbReference type="GO" id="GO:0008270">
    <property type="term" value="F:zinc ion binding"/>
    <property type="evidence" value="ECO:0007669"/>
    <property type="project" value="TreeGrafter"/>
</dbReference>
<feature type="domain" description="Polymerase/histidinol phosphatase N-terminal" evidence="1">
    <location>
        <begin position="8"/>
        <end position="85"/>
    </location>
</feature>
<dbReference type="GO" id="GO:0005829">
    <property type="term" value="C:cytosol"/>
    <property type="evidence" value="ECO:0007669"/>
    <property type="project" value="TreeGrafter"/>
</dbReference>
<dbReference type="PANTHER" id="PTHR36928:SF1">
    <property type="entry name" value="PHOSPHATASE YCDX-RELATED"/>
    <property type="match status" value="1"/>
</dbReference>
<dbReference type="Proteomes" id="UP001321861">
    <property type="component" value="Chromosome"/>
</dbReference>
<organism evidence="2 3">
    <name type="scientific">Xylocopilactobacillus apicola</name>
    <dbReference type="NCBI Taxonomy" id="2932184"/>
    <lineage>
        <taxon>Bacteria</taxon>
        <taxon>Bacillati</taxon>
        <taxon>Bacillota</taxon>
        <taxon>Bacilli</taxon>
        <taxon>Lactobacillales</taxon>
        <taxon>Lactobacillaceae</taxon>
        <taxon>Xylocopilactobacillus</taxon>
    </lineage>
</organism>
<dbReference type="Gene3D" id="3.20.20.140">
    <property type="entry name" value="Metal-dependent hydrolases"/>
    <property type="match status" value="1"/>
</dbReference>
<sequence length="242" mass="27365">MKMITAKIDTHTHTIASIHAYSTLKENITEAKKKGLTGLAVTDHAPGLGLGDTFPKTYFGNMRKAIPKFVEGLRIFKGVECNVLDYDGTLDLPTTTLQKMDLVIASCHAQVVKPTTLEKQDQLWMNIARNPYVDIIGHPGDEAFRFSFEKVIQEFKKYDKIVEINSSSFPYRKNARKNCQEIALLCKKYRVKITISSDAHFYTEIGNFEEALKMLESIDFPAELIVNRDLESLTAALTHCEK</sequence>
<evidence type="ECO:0000259" key="1">
    <source>
        <dbReference type="SMART" id="SM00481"/>
    </source>
</evidence>
<keyword evidence="3" id="KW-1185">Reference proteome</keyword>
<dbReference type="AlphaFoldDB" id="A0AAU9DN64"/>
<evidence type="ECO:0000313" key="2">
    <source>
        <dbReference type="EMBL" id="BDR58482.1"/>
    </source>
</evidence>
<evidence type="ECO:0000313" key="3">
    <source>
        <dbReference type="Proteomes" id="UP001321861"/>
    </source>
</evidence>
<dbReference type="Pfam" id="PF02811">
    <property type="entry name" value="PHP"/>
    <property type="match status" value="1"/>
</dbReference>